<dbReference type="Proteomes" id="UP000823388">
    <property type="component" value="Chromosome 7N"/>
</dbReference>
<feature type="region of interest" description="Disordered" evidence="1">
    <location>
        <begin position="32"/>
        <end position="123"/>
    </location>
</feature>
<evidence type="ECO:0000313" key="3">
    <source>
        <dbReference type="Proteomes" id="UP000823388"/>
    </source>
</evidence>
<feature type="compositionally biased region" description="Basic and acidic residues" evidence="1">
    <location>
        <begin position="315"/>
        <end position="327"/>
    </location>
</feature>
<organism evidence="2 3">
    <name type="scientific">Panicum virgatum</name>
    <name type="common">Blackwell switchgrass</name>
    <dbReference type="NCBI Taxonomy" id="38727"/>
    <lineage>
        <taxon>Eukaryota</taxon>
        <taxon>Viridiplantae</taxon>
        <taxon>Streptophyta</taxon>
        <taxon>Embryophyta</taxon>
        <taxon>Tracheophyta</taxon>
        <taxon>Spermatophyta</taxon>
        <taxon>Magnoliopsida</taxon>
        <taxon>Liliopsida</taxon>
        <taxon>Poales</taxon>
        <taxon>Poaceae</taxon>
        <taxon>PACMAD clade</taxon>
        <taxon>Panicoideae</taxon>
        <taxon>Panicodae</taxon>
        <taxon>Paniceae</taxon>
        <taxon>Panicinae</taxon>
        <taxon>Panicum</taxon>
        <taxon>Panicum sect. Hiantes</taxon>
    </lineage>
</organism>
<feature type="compositionally biased region" description="Basic and acidic residues" evidence="1">
    <location>
        <begin position="162"/>
        <end position="179"/>
    </location>
</feature>
<feature type="compositionally biased region" description="Low complexity" evidence="1">
    <location>
        <begin position="181"/>
        <end position="193"/>
    </location>
</feature>
<feature type="compositionally biased region" description="Basic and acidic residues" evidence="1">
    <location>
        <begin position="290"/>
        <end position="301"/>
    </location>
</feature>
<dbReference type="AlphaFoldDB" id="A0A8T0PY29"/>
<feature type="compositionally biased region" description="Basic and acidic residues" evidence="1">
    <location>
        <begin position="220"/>
        <end position="240"/>
    </location>
</feature>
<feature type="compositionally biased region" description="Basic residues" evidence="1">
    <location>
        <begin position="107"/>
        <end position="121"/>
    </location>
</feature>
<evidence type="ECO:0000313" key="2">
    <source>
        <dbReference type="EMBL" id="KAG2565279.1"/>
    </source>
</evidence>
<feature type="compositionally biased region" description="Low complexity" evidence="1">
    <location>
        <begin position="141"/>
        <end position="151"/>
    </location>
</feature>
<feature type="compositionally biased region" description="Basic residues" evidence="1">
    <location>
        <begin position="32"/>
        <end position="52"/>
    </location>
</feature>
<feature type="region of interest" description="Disordered" evidence="1">
    <location>
        <begin position="274"/>
        <end position="389"/>
    </location>
</feature>
<feature type="compositionally biased region" description="Gly residues" evidence="1">
    <location>
        <begin position="380"/>
        <end position="389"/>
    </location>
</feature>
<protein>
    <submittedName>
        <fullName evidence="2">Uncharacterized protein</fullName>
    </submittedName>
</protein>
<comment type="caution">
    <text evidence="2">The sequence shown here is derived from an EMBL/GenBank/DDBJ whole genome shotgun (WGS) entry which is preliminary data.</text>
</comment>
<gene>
    <name evidence="2" type="ORF">PVAP13_7NG063834</name>
</gene>
<feature type="region of interest" description="Disordered" evidence="1">
    <location>
        <begin position="141"/>
        <end position="240"/>
    </location>
</feature>
<name>A0A8T0PY29_PANVG</name>
<reference evidence="2" key="1">
    <citation type="submission" date="2020-05" db="EMBL/GenBank/DDBJ databases">
        <title>WGS assembly of Panicum virgatum.</title>
        <authorList>
            <person name="Lovell J.T."/>
            <person name="Jenkins J."/>
            <person name="Shu S."/>
            <person name="Juenger T.E."/>
            <person name="Schmutz J."/>
        </authorList>
    </citation>
    <scope>NUCLEOTIDE SEQUENCE</scope>
    <source>
        <strain evidence="2">AP13</strain>
    </source>
</reference>
<dbReference type="EMBL" id="CM029050">
    <property type="protein sequence ID" value="KAG2565279.1"/>
    <property type="molecule type" value="Genomic_DNA"/>
</dbReference>
<evidence type="ECO:0000256" key="1">
    <source>
        <dbReference type="SAM" id="MobiDB-lite"/>
    </source>
</evidence>
<proteinExistence type="predicted"/>
<keyword evidence="3" id="KW-1185">Reference proteome</keyword>
<sequence length="389" mass="42318">MAGVAGVAAPGGRRAVAIFLAAARADCVSRPRAPRGHVRRPVAHRPVRRVHPPRRDAMGGPPARHHPARRQGGPDAGVAPLQLPGAAPGHAHPRCAADRAVPQVAAPHRRRPPSARRRLHRELHAGGRWDRVLRHARAPRAVADAAADRGGAPPPLHLPRPRRADDARRDHHGDRDHRVRQQAQPGVPAQVPGRPRQTRQGHHRDAQPHARHQAAGVGGEVRRQGERHPEGGARVARQDHALHVRQHGGILERPARHDGARVRDLHRLRRAAGRRQGVHGDGVLPHAGRPHAELPADDRHVHAGVRVARQAEQVPDGRRDRHDGRGARRERRRRGTRGGQGASWGVCVGRAGRRGDEGQGQQPGPSPPWRSGDEWARKWGGFGDGAEGD</sequence>
<accession>A0A8T0PY29</accession>